<dbReference type="Proteomes" id="UP000827092">
    <property type="component" value="Unassembled WGS sequence"/>
</dbReference>
<name>A0AAV6U594_9ARAC</name>
<reference evidence="2 3" key="1">
    <citation type="journal article" date="2022" name="Nat. Ecol. Evol.">
        <title>A masculinizing supergene underlies an exaggerated male reproductive morph in a spider.</title>
        <authorList>
            <person name="Hendrickx F."/>
            <person name="De Corte Z."/>
            <person name="Sonet G."/>
            <person name="Van Belleghem S.M."/>
            <person name="Kostlbacher S."/>
            <person name="Vangestel C."/>
        </authorList>
    </citation>
    <scope>NUCLEOTIDE SEQUENCE [LARGE SCALE GENOMIC DNA]</scope>
    <source>
        <strain evidence="2">W744_W776</strain>
    </source>
</reference>
<organism evidence="2 3">
    <name type="scientific">Oedothorax gibbosus</name>
    <dbReference type="NCBI Taxonomy" id="931172"/>
    <lineage>
        <taxon>Eukaryota</taxon>
        <taxon>Metazoa</taxon>
        <taxon>Ecdysozoa</taxon>
        <taxon>Arthropoda</taxon>
        <taxon>Chelicerata</taxon>
        <taxon>Arachnida</taxon>
        <taxon>Araneae</taxon>
        <taxon>Araneomorphae</taxon>
        <taxon>Entelegynae</taxon>
        <taxon>Araneoidea</taxon>
        <taxon>Linyphiidae</taxon>
        <taxon>Erigoninae</taxon>
        <taxon>Oedothorax</taxon>
    </lineage>
</organism>
<keyword evidence="3" id="KW-1185">Reference proteome</keyword>
<protein>
    <submittedName>
        <fullName evidence="2">Uncharacterized protein</fullName>
    </submittedName>
</protein>
<evidence type="ECO:0000313" key="3">
    <source>
        <dbReference type="Proteomes" id="UP000827092"/>
    </source>
</evidence>
<comment type="caution">
    <text evidence="2">The sequence shown here is derived from an EMBL/GenBank/DDBJ whole genome shotgun (WGS) entry which is preliminary data.</text>
</comment>
<sequence>MLHRAGLCGALLCWVVFALSVSGSKKSSMYETVYDCLHKHICDCSFTLIQVFINACTVIDGFEKLTHEKFAEVANIKQSMDPVWRVICKEPKEVIMPVFGLLYDDLKVYEKNASRSMQRMRETTQLQVAKMCVMPLVARCMESGSSCF</sequence>
<feature type="signal peptide" evidence="1">
    <location>
        <begin position="1"/>
        <end position="18"/>
    </location>
</feature>
<accession>A0AAV6U594</accession>
<dbReference type="AlphaFoldDB" id="A0AAV6U594"/>
<keyword evidence="1" id="KW-0732">Signal</keyword>
<evidence type="ECO:0000313" key="2">
    <source>
        <dbReference type="EMBL" id="KAG8179309.1"/>
    </source>
</evidence>
<proteinExistence type="predicted"/>
<feature type="chain" id="PRO_5043439916" evidence="1">
    <location>
        <begin position="19"/>
        <end position="148"/>
    </location>
</feature>
<gene>
    <name evidence="2" type="ORF">JTE90_024154</name>
</gene>
<dbReference type="EMBL" id="JAFNEN010000639">
    <property type="protein sequence ID" value="KAG8179309.1"/>
    <property type="molecule type" value="Genomic_DNA"/>
</dbReference>
<evidence type="ECO:0000256" key="1">
    <source>
        <dbReference type="SAM" id="SignalP"/>
    </source>
</evidence>